<dbReference type="EMBL" id="BGZN01000002">
    <property type="protein sequence ID" value="GBR72692.1"/>
    <property type="molecule type" value="Genomic_DNA"/>
</dbReference>
<dbReference type="AlphaFoldDB" id="A0A388T836"/>
<keyword evidence="2" id="KW-1185">Reference proteome</keyword>
<name>A0A388T836_TERA1</name>
<dbReference type="Proteomes" id="UP000269352">
    <property type="component" value="Unassembled WGS sequence"/>
</dbReference>
<gene>
    <name evidence="1" type="ORF">NO1_0189</name>
</gene>
<protein>
    <submittedName>
        <fullName evidence="1">Uncharacterized protein</fullName>
    </submittedName>
</protein>
<evidence type="ECO:0000313" key="1">
    <source>
        <dbReference type="EMBL" id="GBR72692.1"/>
    </source>
</evidence>
<sequence>MIKQIYKTGVKLMGIQYGKDGWFKEEFLTVGGYNGIDDITENSLRLERGLGIRTDY</sequence>
<accession>A0A388T836</accession>
<proteinExistence type="predicted"/>
<evidence type="ECO:0000313" key="2">
    <source>
        <dbReference type="Proteomes" id="UP000269352"/>
    </source>
</evidence>
<organism evidence="1 2">
    <name type="scientific">Termititenax aidoneus</name>
    <dbReference type="NCBI Taxonomy" id="2218524"/>
    <lineage>
        <taxon>Bacteria</taxon>
        <taxon>Bacillati</taxon>
        <taxon>Candidatus Margulisiibacteriota</taxon>
        <taxon>Candidatus Termititenacia</taxon>
        <taxon>Candidatus Termititenacales</taxon>
        <taxon>Candidatus Termititenacaceae</taxon>
        <taxon>Candidatus Termititenax</taxon>
    </lineage>
</organism>
<reference evidence="1 2" key="1">
    <citation type="journal article" date="2019" name="ISME J.">
        <title>Genome analyses of uncultured TG2/ZB3 bacteria in 'Margulisbacteria' specifically attached to ectosymbiotic spirochetes of protists in the termite gut.</title>
        <authorList>
            <person name="Utami Y.D."/>
            <person name="Kuwahara H."/>
            <person name="Igai K."/>
            <person name="Murakami T."/>
            <person name="Sugaya K."/>
            <person name="Morikawa T."/>
            <person name="Nagura Y."/>
            <person name="Yuki M."/>
            <person name="Deevong P."/>
            <person name="Inoue T."/>
            <person name="Kihara K."/>
            <person name="Lo N."/>
            <person name="Yamada A."/>
            <person name="Ohkuma M."/>
            <person name="Hongoh Y."/>
        </authorList>
    </citation>
    <scope>NUCLEOTIDE SEQUENCE [LARGE SCALE GENOMIC DNA]</scope>
    <source>
        <strain evidence="1">NkOx7-01</strain>
    </source>
</reference>
<comment type="caution">
    <text evidence="1">The sequence shown here is derived from an EMBL/GenBank/DDBJ whole genome shotgun (WGS) entry which is preliminary data.</text>
</comment>